<evidence type="ECO:0000256" key="1">
    <source>
        <dbReference type="ARBA" id="ARBA00006479"/>
    </source>
</evidence>
<dbReference type="InterPro" id="IPR000600">
    <property type="entry name" value="ROK"/>
</dbReference>
<sequence>MNNTNISFNDVPMKEVSYKSSIIREVYFAGNISCMELSKKMNKSLSLTSKFLNEMIEDQIVEENGYALSSGGRRPLMYRLRKDLMYIVSVAMDQLITRIVIMDMHNNFVTPVTKVELPLTNNYVALQTLTEAIVKVIKDSEIDKDRIAGIGIGMPGFVDPKAGHNYTFLGANISKQIKISTGIPVFIENDSSSIALAEYYFGSATDNSMIINFNWGVGLGIIINGELYRGANGFAGEFSHIPMFKNGKLCSCGKIGCLETESSFIYMINTAEERIKEGKQSSMAGRLTADKNYEEKSKLFADAVTNGDSLAIELVSEVGYNIGSGIAILIHLFNPGKIILSGRGALMGNIWLTPMQQALNEMCIPKLARFTEISVSKMGYESELIGAAILVMSNVEEIYQEARQKEKLRKMIGRETKITD</sequence>
<comment type="caution">
    <text evidence="2">The sequence shown here is derived from an EMBL/GenBank/DDBJ whole genome shotgun (WGS) entry which is preliminary data.</text>
</comment>
<dbReference type="InterPro" id="IPR043129">
    <property type="entry name" value="ATPase_NBD"/>
</dbReference>
<dbReference type="Pfam" id="PF00480">
    <property type="entry name" value="ROK"/>
    <property type="match status" value="1"/>
</dbReference>
<dbReference type="SUPFAM" id="SSF53067">
    <property type="entry name" value="Actin-like ATPase domain"/>
    <property type="match status" value="1"/>
</dbReference>
<gene>
    <name evidence="2" type="ORF">OD355_03870</name>
</gene>
<dbReference type="SUPFAM" id="SSF46785">
    <property type="entry name" value="Winged helix' DNA-binding domain"/>
    <property type="match status" value="1"/>
</dbReference>
<dbReference type="RefSeq" id="WP_263037138.1">
    <property type="nucleotide sequence ID" value="NZ_JAOTPL010000003.1"/>
</dbReference>
<reference evidence="2" key="1">
    <citation type="submission" date="2022-10" db="EMBL/GenBank/DDBJ databases">
        <authorList>
            <person name="Kim H.S."/>
            <person name="Kim J.-S."/>
            <person name="Suh M.K."/>
            <person name="Eom M.K."/>
            <person name="Lee J.-S."/>
        </authorList>
    </citation>
    <scope>NUCLEOTIDE SEQUENCE</scope>
    <source>
        <strain evidence="2">LIP-5</strain>
    </source>
</reference>
<proteinExistence type="inferred from homology"/>
<comment type="similarity">
    <text evidence="1">Belongs to the ROK (NagC/XylR) family.</text>
</comment>
<dbReference type="InterPro" id="IPR036390">
    <property type="entry name" value="WH_DNA-bd_sf"/>
</dbReference>
<keyword evidence="3" id="KW-1185">Reference proteome</keyword>
<name>A0AAE3IM93_9BACT</name>
<organism evidence="2 3">
    <name type="scientific">Haoranjiania flava</name>
    <dbReference type="NCBI Taxonomy" id="1856322"/>
    <lineage>
        <taxon>Bacteria</taxon>
        <taxon>Pseudomonadati</taxon>
        <taxon>Bacteroidota</taxon>
        <taxon>Chitinophagia</taxon>
        <taxon>Chitinophagales</taxon>
        <taxon>Chitinophagaceae</taxon>
        <taxon>Haoranjiania</taxon>
    </lineage>
</organism>
<dbReference type="Gene3D" id="1.10.10.10">
    <property type="entry name" value="Winged helix-like DNA-binding domain superfamily/Winged helix DNA-binding domain"/>
    <property type="match status" value="1"/>
</dbReference>
<evidence type="ECO:0000313" key="3">
    <source>
        <dbReference type="Proteomes" id="UP001209317"/>
    </source>
</evidence>
<dbReference type="EMBL" id="JAOTPL010000003">
    <property type="protein sequence ID" value="MCU7693651.1"/>
    <property type="molecule type" value="Genomic_DNA"/>
</dbReference>
<dbReference type="InterPro" id="IPR036388">
    <property type="entry name" value="WH-like_DNA-bd_sf"/>
</dbReference>
<evidence type="ECO:0000313" key="2">
    <source>
        <dbReference type="EMBL" id="MCU7693651.1"/>
    </source>
</evidence>
<dbReference type="AlphaFoldDB" id="A0AAE3IM93"/>
<dbReference type="PANTHER" id="PTHR18964:SF149">
    <property type="entry name" value="BIFUNCTIONAL UDP-N-ACETYLGLUCOSAMINE 2-EPIMERASE_N-ACETYLMANNOSAMINE KINASE"/>
    <property type="match status" value="1"/>
</dbReference>
<dbReference type="Gene3D" id="3.30.420.40">
    <property type="match status" value="2"/>
</dbReference>
<dbReference type="Proteomes" id="UP001209317">
    <property type="component" value="Unassembled WGS sequence"/>
</dbReference>
<accession>A0AAE3IM93</accession>
<protein>
    <submittedName>
        <fullName evidence="2">ROK family protein</fullName>
    </submittedName>
</protein>
<dbReference type="PANTHER" id="PTHR18964">
    <property type="entry name" value="ROK (REPRESSOR, ORF, KINASE) FAMILY"/>
    <property type="match status" value="1"/>
</dbReference>